<feature type="compositionally biased region" description="Basic and acidic residues" evidence="1">
    <location>
        <begin position="32"/>
        <end position="42"/>
    </location>
</feature>
<accession>K0KRW4</accession>
<feature type="compositionally biased region" description="Polar residues" evidence="1">
    <location>
        <begin position="44"/>
        <end position="57"/>
    </location>
</feature>
<feature type="region of interest" description="Disordered" evidence="1">
    <location>
        <begin position="1"/>
        <end position="68"/>
    </location>
</feature>
<reference evidence="2 3" key="1">
    <citation type="journal article" date="2012" name="Eukaryot. Cell">
        <title>Draft genome sequence of Wickerhamomyces ciferrii NRRL Y-1031 F-60-10.</title>
        <authorList>
            <person name="Schneider J."/>
            <person name="Andrea H."/>
            <person name="Blom J."/>
            <person name="Jaenicke S."/>
            <person name="Ruckert C."/>
            <person name="Schorsch C."/>
            <person name="Szczepanowski R."/>
            <person name="Farwick M."/>
            <person name="Goesmann A."/>
            <person name="Puhler A."/>
            <person name="Schaffer S."/>
            <person name="Tauch A."/>
            <person name="Kohler T."/>
            <person name="Brinkrolf K."/>
        </authorList>
    </citation>
    <scope>NUCLEOTIDE SEQUENCE [LARGE SCALE GENOMIC DNA]</scope>
    <source>
        <strain evidence="3">ATCC 14091 / BCRC 22168 / CBS 111 / JCM 3599 / NBRC 0793 / NRRL Y-1031 F-60-10</strain>
    </source>
</reference>
<dbReference type="HOGENOM" id="CLU_2173002_0_0_1"/>
<keyword evidence="3" id="KW-1185">Reference proteome</keyword>
<evidence type="ECO:0000313" key="2">
    <source>
        <dbReference type="EMBL" id="CCH44083.1"/>
    </source>
</evidence>
<name>K0KRW4_WICCF</name>
<proteinExistence type="predicted"/>
<feature type="compositionally biased region" description="Basic and acidic residues" evidence="1">
    <location>
        <begin position="58"/>
        <end position="68"/>
    </location>
</feature>
<evidence type="ECO:0000256" key="1">
    <source>
        <dbReference type="SAM" id="MobiDB-lite"/>
    </source>
</evidence>
<dbReference type="EMBL" id="CAIF01000108">
    <property type="protein sequence ID" value="CCH44083.1"/>
    <property type="molecule type" value="Genomic_DNA"/>
</dbReference>
<dbReference type="AlphaFoldDB" id="K0KRW4"/>
<feature type="compositionally biased region" description="Low complexity" evidence="1">
    <location>
        <begin position="1"/>
        <end position="15"/>
    </location>
</feature>
<protein>
    <submittedName>
        <fullName evidence="2">Uncharacterized protein</fullName>
    </submittedName>
</protein>
<organism evidence="2 3">
    <name type="scientific">Wickerhamomyces ciferrii (strain ATCC 14091 / BCRC 22168 / CBS 111 / JCM 3599 / NBRC 0793 / NRRL Y-1031 F-60-10)</name>
    <name type="common">Yeast</name>
    <name type="synonym">Pichia ciferrii</name>
    <dbReference type="NCBI Taxonomy" id="1206466"/>
    <lineage>
        <taxon>Eukaryota</taxon>
        <taxon>Fungi</taxon>
        <taxon>Dikarya</taxon>
        <taxon>Ascomycota</taxon>
        <taxon>Saccharomycotina</taxon>
        <taxon>Saccharomycetes</taxon>
        <taxon>Phaffomycetales</taxon>
        <taxon>Wickerhamomycetaceae</taxon>
        <taxon>Wickerhamomyces</taxon>
    </lineage>
</organism>
<gene>
    <name evidence="2" type="ORF">BN7_3642</name>
</gene>
<comment type="caution">
    <text evidence="2">The sequence shown here is derived from an EMBL/GenBank/DDBJ whole genome shotgun (WGS) entry which is preliminary data.</text>
</comment>
<dbReference type="InParanoid" id="K0KRW4"/>
<sequence length="110" mass="12094">MNSQGQSTSNSSTSSFVDAPDASDTLNTVEVTDDRDTLREEPLSTPNVSQIQSSDADQTIKHDLDDDEEQKKNVVTIFDVATEIETMLNDIVCITKEIQGEEKVGLTRCI</sequence>
<dbReference type="Proteomes" id="UP000009328">
    <property type="component" value="Unassembled WGS sequence"/>
</dbReference>
<evidence type="ECO:0000313" key="3">
    <source>
        <dbReference type="Proteomes" id="UP000009328"/>
    </source>
</evidence>